<comment type="caution">
    <text evidence="1">The sequence shown here is derived from an EMBL/GenBank/DDBJ whole genome shotgun (WGS) entry which is preliminary data.</text>
</comment>
<dbReference type="EMBL" id="JACAZI010000034">
    <property type="protein sequence ID" value="KAF7328919.1"/>
    <property type="molecule type" value="Genomic_DNA"/>
</dbReference>
<sequence length="195" mass="21435">MNRNGLTVWLTTDNNSDALIHGVPDVVVHEGTSIVTTSIVVRSGPVQRFQVNFEYGGPPVSALVGVYLPANTDGSGSVRAATHHINGAELRNQKVITEGRWFEGKPRRWIKVHYRPVAAAPKNADTERLEETPTVVFNFNFVELKKIKQEEVAGVAVAGPSRVMNDLDAKLREAVLIEAKRNALQELTNRMNGPC</sequence>
<gene>
    <name evidence="1" type="ORF">MVEN_02521700</name>
</gene>
<dbReference type="Proteomes" id="UP000620124">
    <property type="component" value="Unassembled WGS sequence"/>
</dbReference>
<proteinExistence type="predicted"/>
<accession>A0A8H6WUN0</accession>
<reference evidence="1" key="1">
    <citation type="submission" date="2020-05" db="EMBL/GenBank/DDBJ databases">
        <title>Mycena genomes resolve the evolution of fungal bioluminescence.</title>
        <authorList>
            <person name="Tsai I.J."/>
        </authorList>
    </citation>
    <scope>NUCLEOTIDE SEQUENCE</scope>
    <source>
        <strain evidence="1">CCC161011</strain>
    </source>
</reference>
<protein>
    <submittedName>
        <fullName evidence="1">Uncharacterized protein</fullName>
    </submittedName>
</protein>
<evidence type="ECO:0000313" key="2">
    <source>
        <dbReference type="Proteomes" id="UP000620124"/>
    </source>
</evidence>
<keyword evidence="2" id="KW-1185">Reference proteome</keyword>
<organism evidence="1 2">
    <name type="scientific">Mycena venus</name>
    <dbReference type="NCBI Taxonomy" id="2733690"/>
    <lineage>
        <taxon>Eukaryota</taxon>
        <taxon>Fungi</taxon>
        <taxon>Dikarya</taxon>
        <taxon>Basidiomycota</taxon>
        <taxon>Agaricomycotina</taxon>
        <taxon>Agaricomycetes</taxon>
        <taxon>Agaricomycetidae</taxon>
        <taxon>Agaricales</taxon>
        <taxon>Marasmiineae</taxon>
        <taxon>Mycenaceae</taxon>
        <taxon>Mycena</taxon>
    </lineage>
</organism>
<evidence type="ECO:0000313" key="1">
    <source>
        <dbReference type="EMBL" id="KAF7328919.1"/>
    </source>
</evidence>
<dbReference type="AlphaFoldDB" id="A0A8H6WUN0"/>
<name>A0A8H6WUN0_9AGAR</name>